<comment type="caution">
    <text evidence="3">The sequence shown here is derived from an EMBL/GenBank/DDBJ whole genome shotgun (WGS) entry which is preliminary data.</text>
</comment>
<evidence type="ECO:0000256" key="1">
    <source>
        <dbReference type="SAM" id="SignalP"/>
    </source>
</evidence>
<feature type="domain" description="Peptidase S1" evidence="2">
    <location>
        <begin position="57"/>
        <end position="214"/>
    </location>
</feature>
<feature type="signal peptide" evidence="1">
    <location>
        <begin position="1"/>
        <end position="18"/>
    </location>
</feature>
<dbReference type="Proteomes" id="UP001519460">
    <property type="component" value="Unassembled WGS sequence"/>
</dbReference>
<dbReference type="InterPro" id="IPR043504">
    <property type="entry name" value="Peptidase_S1_PA_chymotrypsin"/>
</dbReference>
<gene>
    <name evidence="3" type="ORF">BaRGS_00024173</name>
</gene>
<proteinExistence type="predicted"/>
<dbReference type="InterPro" id="IPR009003">
    <property type="entry name" value="Peptidase_S1_PA"/>
</dbReference>
<organism evidence="3 4">
    <name type="scientific">Batillaria attramentaria</name>
    <dbReference type="NCBI Taxonomy" id="370345"/>
    <lineage>
        <taxon>Eukaryota</taxon>
        <taxon>Metazoa</taxon>
        <taxon>Spiralia</taxon>
        <taxon>Lophotrochozoa</taxon>
        <taxon>Mollusca</taxon>
        <taxon>Gastropoda</taxon>
        <taxon>Caenogastropoda</taxon>
        <taxon>Sorbeoconcha</taxon>
        <taxon>Cerithioidea</taxon>
        <taxon>Batillariidae</taxon>
        <taxon>Batillaria</taxon>
    </lineage>
</organism>
<name>A0ABD0KBN2_9CAEN</name>
<dbReference type="EMBL" id="JACVVK020000208">
    <property type="protein sequence ID" value="KAK7484541.1"/>
    <property type="molecule type" value="Genomic_DNA"/>
</dbReference>
<dbReference type="SUPFAM" id="SSF50494">
    <property type="entry name" value="Trypsin-like serine proteases"/>
    <property type="match status" value="1"/>
</dbReference>
<sequence>MLWTCILILLCATGHGSAKYSRREAVDEVPGQLHRGDAPSLVLVETYDFPLHGSPSGVIVDPGLILMAPQYTEGAWVTAVYVTAGSVNFDIPTGEEQQRIVILDASSVAPVGANDSLYVLELKPPLEVTDVVQVVRLSDGDAVSNCSQCLLAGWGERPEEPGYKSGFAMGSEVTEVAPSNCGMTDNEENYLCFHSVSGEPCQLNYDGPVVCRCGEKDNTLLAYATPDSCHGDGYYIKAIAIFPIVSDILPVKLAFGSTEQQAQIGSDLYASVASEFTEQGYGLESSRL</sequence>
<evidence type="ECO:0000313" key="3">
    <source>
        <dbReference type="EMBL" id="KAK7484541.1"/>
    </source>
</evidence>
<reference evidence="3 4" key="1">
    <citation type="journal article" date="2023" name="Sci. Data">
        <title>Genome assembly of the Korean intertidal mud-creeper Batillaria attramentaria.</title>
        <authorList>
            <person name="Patra A.K."/>
            <person name="Ho P.T."/>
            <person name="Jun S."/>
            <person name="Lee S.J."/>
            <person name="Kim Y."/>
            <person name="Won Y.J."/>
        </authorList>
    </citation>
    <scope>NUCLEOTIDE SEQUENCE [LARGE SCALE GENOMIC DNA]</scope>
    <source>
        <strain evidence="3">Wonlab-2016</strain>
    </source>
</reference>
<evidence type="ECO:0000259" key="2">
    <source>
        <dbReference type="Pfam" id="PF00089"/>
    </source>
</evidence>
<dbReference type="Gene3D" id="2.40.10.10">
    <property type="entry name" value="Trypsin-like serine proteases"/>
    <property type="match status" value="2"/>
</dbReference>
<evidence type="ECO:0000313" key="4">
    <source>
        <dbReference type="Proteomes" id="UP001519460"/>
    </source>
</evidence>
<dbReference type="InterPro" id="IPR001254">
    <property type="entry name" value="Trypsin_dom"/>
</dbReference>
<dbReference type="Pfam" id="PF00089">
    <property type="entry name" value="Trypsin"/>
    <property type="match status" value="1"/>
</dbReference>
<feature type="chain" id="PRO_5044857095" description="Peptidase S1 domain-containing protein" evidence="1">
    <location>
        <begin position="19"/>
        <end position="288"/>
    </location>
</feature>
<accession>A0ABD0KBN2</accession>
<dbReference type="AlphaFoldDB" id="A0ABD0KBN2"/>
<keyword evidence="1" id="KW-0732">Signal</keyword>
<protein>
    <recommendedName>
        <fullName evidence="2">Peptidase S1 domain-containing protein</fullName>
    </recommendedName>
</protein>
<keyword evidence="4" id="KW-1185">Reference proteome</keyword>